<accession>A0ACC1RLE4</accession>
<protein>
    <submittedName>
        <fullName evidence="1">Uncharacterized protein</fullName>
    </submittedName>
</protein>
<sequence>MLPTTRFGPSSSETSLLFIRKNNSKSPLPCYYLIKMATEISMGHAQVPLLDSFLHNLNHHIEELLVRLSKLCEIRTMLSEDQEERCTRLDLLIKQCSLELHWTVTTFQGYRALRQVAAFSPDI</sequence>
<keyword evidence="2" id="KW-1185">Reference proteome</keyword>
<evidence type="ECO:0000313" key="2">
    <source>
        <dbReference type="Proteomes" id="UP001148629"/>
    </source>
</evidence>
<comment type="caution">
    <text evidence="1">The sequence shown here is derived from an EMBL/GenBank/DDBJ whole genome shotgun (WGS) entry which is preliminary data.</text>
</comment>
<dbReference type="Proteomes" id="UP001148629">
    <property type="component" value="Unassembled WGS sequence"/>
</dbReference>
<organism evidence="1 2">
    <name type="scientific">Fusarium decemcellulare</name>
    <dbReference type="NCBI Taxonomy" id="57161"/>
    <lineage>
        <taxon>Eukaryota</taxon>
        <taxon>Fungi</taxon>
        <taxon>Dikarya</taxon>
        <taxon>Ascomycota</taxon>
        <taxon>Pezizomycotina</taxon>
        <taxon>Sordariomycetes</taxon>
        <taxon>Hypocreomycetidae</taxon>
        <taxon>Hypocreales</taxon>
        <taxon>Nectriaceae</taxon>
        <taxon>Fusarium</taxon>
        <taxon>Fusarium decemcellulare species complex</taxon>
    </lineage>
</organism>
<gene>
    <name evidence="1" type="ORF">NM208_g13333</name>
</gene>
<name>A0ACC1RLE4_9HYPO</name>
<proteinExistence type="predicted"/>
<evidence type="ECO:0000313" key="1">
    <source>
        <dbReference type="EMBL" id="KAJ3521346.1"/>
    </source>
</evidence>
<dbReference type="EMBL" id="JANRMS010002692">
    <property type="protein sequence ID" value="KAJ3521346.1"/>
    <property type="molecule type" value="Genomic_DNA"/>
</dbReference>
<reference evidence="1" key="1">
    <citation type="submission" date="2022-08" db="EMBL/GenBank/DDBJ databases">
        <title>Genome Sequence of Fusarium decemcellulare.</title>
        <authorList>
            <person name="Buettner E."/>
        </authorList>
    </citation>
    <scope>NUCLEOTIDE SEQUENCE</scope>
    <source>
        <strain evidence="1">Babe19</strain>
    </source>
</reference>